<dbReference type="PROSITE" id="PS01186">
    <property type="entry name" value="EGF_2"/>
    <property type="match status" value="1"/>
</dbReference>
<evidence type="ECO:0000256" key="4">
    <source>
        <dbReference type="ARBA" id="ARBA00023157"/>
    </source>
</evidence>
<dbReference type="Pfam" id="PF07645">
    <property type="entry name" value="EGF_CA"/>
    <property type="match status" value="2"/>
</dbReference>
<dbReference type="InterPro" id="IPR051586">
    <property type="entry name" value="PKC-binding_NELL"/>
</dbReference>
<dbReference type="Pfam" id="PF12947">
    <property type="entry name" value="EGF_3"/>
    <property type="match status" value="1"/>
</dbReference>
<evidence type="ECO:0000256" key="5">
    <source>
        <dbReference type="ARBA" id="ARBA00023180"/>
    </source>
</evidence>
<keyword evidence="7" id="KW-1133">Transmembrane helix</keyword>
<feature type="transmembrane region" description="Helical" evidence="7">
    <location>
        <begin position="130"/>
        <end position="149"/>
    </location>
</feature>
<dbReference type="SUPFAM" id="SSF57184">
    <property type="entry name" value="Growth factor receptor domain"/>
    <property type="match status" value="1"/>
</dbReference>
<proteinExistence type="predicted"/>
<dbReference type="InterPro" id="IPR009030">
    <property type="entry name" value="Growth_fac_rcpt_cys_sf"/>
</dbReference>
<keyword evidence="7" id="KW-0812">Transmembrane</keyword>
<feature type="domain" description="EGF-like" evidence="8">
    <location>
        <begin position="79"/>
        <end position="117"/>
    </location>
</feature>
<dbReference type="InterPro" id="IPR024731">
    <property type="entry name" value="NELL2-like_EGF"/>
</dbReference>
<dbReference type="InterPro" id="IPR000152">
    <property type="entry name" value="EGF-type_Asp/Asn_hydroxyl_site"/>
</dbReference>
<dbReference type="AlphaFoldDB" id="A0AAD9PRU0"/>
<dbReference type="GO" id="GO:0008201">
    <property type="term" value="F:heparin binding"/>
    <property type="evidence" value="ECO:0007669"/>
    <property type="project" value="TreeGrafter"/>
</dbReference>
<comment type="caution">
    <text evidence="6">Lacks conserved residue(s) required for the propagation of feature annotation.</text>
</comment>
<reference evidence="9" key="1">
    <citation type="journal article" date="2023" name="G3 (Bethesda)">
        <title>Whole genome assembly and annotation of the endangered Caribbean coral Acropora cervicornis.</title>
        <authorList>
            <person name="Selwyn J.D."/>
            <person name="Vollmer S.V."/>
        </authorList>
    </citation>
    <scope>NUCLEOTIDE SEQUENCE</scope>
    <source>
        <strain evidence="9">K2</strain>
    </source>
</reference>
<organism evidence="9 10">
    <name type="scientific">Acropora cervicornis</name>
    <name type="common">Staghorn coral</name>
    <dbReference type="NCBI Taxonomy" id="6130"/>
    <lineage>
        <taxon>Eukaryota</taxon>
        <taxon>Metazoa</taxon>
        <taxon>Cnidaria</taxon>
        <taxon>Anthozoa</taxon>
        <taxon>Hexacorallia</taxon>
        <taxon>Scleractinia</taxon>
        <taxon>Astrocoeniina</taxon>
        <taxon>Acroporidae</taxon>
        <taxon>Acropora</taxon>
    </lineage>
</organism>
<keyword evidence="4" id="KW-1015">Disulfide bond</keyword>
<gene>
    <name evidence="9" type="ORF">P5673_032000</name>
</gene>
<dbReference type="FunFam" id="2.10.25.10:FF:000038">
    <property type="entry name" value="Fibrillin 2"/>
    <property type="match status" value="2"/>
</dbReference>
<dbReference type="Gene3D" id="2.10.25.10">
    <property type="entry name" value="Laminin"/>
    <property type="match status" value="3"/>
</dbReference>
<evidence type="ECO:0000256" key="7">
    <source>
        <dbReference type="SAM" id="Phobius"/>
    </source>
</evidence>
<protein>
    <submittedName>
        <fullName evidence="9">Nidogen-1</fullName>
    </submittedName>
</protein>
<keyword evidence="3" id="KW-0677">Repeat</keyword>
<keyword evidence="1 6" id="KW-0245">EGF-like domain</keyword>
<evidence type="ECO:0000259" key="8">
    <source>
        <dbReference type="PROSITE" id="PS50026"/>
    </source>
</evidence>
<keyword evidence="7" id="KW-0472">Membrane</keyword>
<dbReference type="PANTHER" id="PTHR24042">
    <property type="entry name" value="NEL HOMOLOG"/>
    <property type="match status" value="1"/>
</dbReference>
<evidence type="ECO:0000256" key="2">
    <source>
        <dbReference type="ARBA" id="ARBA00022729"/>
    </source>
</evidence>
<dbReference type="InterPro" id="IPR049883">
    <property type="entry name" value="NOTCH1_EGF-like"/>
</dbReference>
<sequence>MPGSYRCQCADGYQVWEGDNQKLGLECKDLDECSSSELNACAVRTTCENLEGSYKCTCGPGFEPVDKDEVEGVDMKCKDIDECEKKLCHAKATCTNSKKSYTCVCNAGYKGDGKKCLKSRKVKTGASGKLKYLPIKLLSIALIVHLWFLS</sequence>
<comment type="caution">
    <text evidence="9">The sequence shown here is derived from an EMBL/GenBank/DDBJ whole genome shotgun (WGS) entry which is preliminary data.</text>
</comment>
<accession>A0AAD9PRU0</accession>
<name>A0AAD9PRU0_ACRCE</name>
<keyword evidence="10" id="KW-1185">Reference proteome</keyword>
<reference evidence="9" key="2">
    <citation type="journal article" date="2023" name="Science">
        <title>Genomic signatures of disease resistance in endangered staghorn corals.</title>
        <authorList>
            <person name="Vollmer S.V."/>
            <person name="Selwyn J.D."/>
            <person name="Despard B.A."/>
            <person name="Roesel C.L."/>
        </authorList>
    </citation>
    <scope>NUCLEOTIDE SEQUENCE</scope>
    <source>
        <strain evidence="9">K2</strain>
    </source>
</reference>
<dbReference type="InterPro" id="IPR001881">
    <property type="entry name" value="EGF-like_Ca-bd_dom"/>
</dbReference>
<evidence type="ECO:0000256" key="1">
    <source>
        <dbReference type="ARBA" id="ARBA00022536"/>
    </source>
</evidence>
<dbReference type="GO" id="GO:0005615">
    <property type="term" value="C:extracellular space"/>
    <property type="evidence" value="ECO:0007669"/>
    <property type="project" value="TreeGrafter"/>
</dbReference>
<dbReference type="CDD" id="cd00054">
    <property type="entry name" value="EGF_CA"/>
    <property type="match status" value="2"/>
</dbReference>
<dbReference type="GO" id="GO:0005509">
    <property type="term" value="F:calcium ion binding"/>
    <property type="evidence" value="ECO:0007669"/>
    <property type="project" value="InterPro"/>
</dbReference>
<dbReference type="Proteomes" id="UP001249851">
    <property type="component" value="Unassembled WGS sequence"/>
</dbReference>
<feature type="domain" description="EGF-like" evidence="8">
    <location>
        <begin position="29"/>
        <end position="68"/>
    </location>
</feature>
<evidence type="ECO:0000256" key="6">
    <source>
        <dbReference type="PROSITE-ProRule" id="PRU00076"/>
    </source>
</evidence>
<dbReference type="InterPro" id="IPR018097">
    <property type="entry name" value="EGF_Ca-bd_CS"/>
</dbReference>
<evidence type="ECO:0000256" key="3">
    <source>
        <dbReference type="ARBA" id="ARBA00022737"/>
    </source>
</evidence>
<dbReference type="SMART" id="SM00179">
    <property type="entry name" value="EGF_CA"/>
    <property type="match status" value="2"/>
</dbReference>
<dbReference type="EMBL" id="JARQWQ010000162">
    <property type="protein sequence ID" value="KAK2547913.1"/>
    <property type="molecule type" value="Genomic_DNA"/>
</dbReference>
<dbReference type="InterPro" id="IPR000742">
    <property type="entry name" value="EGF"/>
</dbReference>
<dbReference type="PANTHER" id="PTHR24042:SF5">
    <property type="entry name" value="EGF-LIKE CALCIUM-BINDING DOMAIN-CONTAINING PROTEIN"/>
    <property type="match status" value="1"/>
</dbReference>
<dbReference type="PROSITE" id="PS00010">
    <property type="entry name" value="ASX_HYDROXYL"/>
    <property type="match status" value="2"/>
</dbReference>
<dbReference type="PROSITE" id="PS50026">
    <property type="entry name" value="EGF_3"/>
    <property type="match status" value="2"/>
</dbReference>
<evidence type="ECO:0000313" key="9">
    <source>
        <dbReference type="EMBL" id="KAK2547913.1"/>
    </source>
</evidence>
<evidence type="ECO:0000313" key="10">
    <source>
        <dbReference type="Proteomes" id="UP001249851"/>
    </source>
</evidence>
<keyword evidence="5" id="KW-0325">Glycoprotein</keyword>
<keyword evidence="2" id="KW-0732">Signal</keyword>
<dbReference type="SMART" id="SM00181">
    <property type="entry name" value="EGF"/>
    <property type="match status" value="2"/>
</dbReference>
<dbReference type="PROSITE" id="PS01187">
    <property type="entry name" value="EGF_CA"/>
    <property type="match status" value="2"/>
</dbReference>